<evidence type="ECO:0000313" key="1">
    <source>
        <dbReference type="EMBL" id="KAJ9098710.1"/>
    </source>
</evidence>
<evidence type="ECO:0000313" key="2">
    <source>
        <dbReference type="Proteomes" id="UP001227268"/>
    </source>
</evidence>
<dbReference type="Proteomes" id="UP001227268">
    <property type="component" value="Unassembled WGS sequence"/>
</dbReference>
<dbReference type="EMBL" id="JASBWT010000014">
    <property type="protein sequence ID" value="KAJ9098710.1"/>
    <property type="molecule type" value="Genomic_DNA"/>
</dbReference>
<protein>
    <submittedName>
        <fullName evidence="1">Uncharacterized protein</fullName>
    </submittedName>
</protein>
<organism evidence="1 2">
    <name type="scientific">Naganishia friedmannii</name>
    <dbReference type="NCBI Taxonomy" id="89922"/>
    <lineage>
        <taxon>Eukaryota</taxon>
        <taxon>Fungi</taxon>
        <taxon>Dikarya</taxon>
        <taxon>Basidiomycota</taxon>
        <taxon>Agaricomycotina</taxon>
        <taxon>Tremellomycetes</taxon>
        <taxon>Filobasidiales</taxon>
        <taxon>Filobasidiaceae</taxon>
        <taxon>Naganishia</taxon>
    </lineage>
</organism>
<sequence length="339" mass="35105">MQLTHLVSLLVVLSTTTTTVTAAPSPKRHLVARTTGEINARHPFNPYHAAHRFAATAENKKRASNHGRDAKPEREEKRTVKKKRGACVVRSSSSSAILSATPSATDYYVAASSATPSSSASSSWVDPSSTFESVSQSESSSAAEASATGFNVQNAAVNTNYSASSSSATNTNEHHRHSSSSAAESSAASSSSVESSIPVPTSTSTPAPAWTSTSSSTAPATTSASSGSDWKTGGHATYYYQNGNAGACGSYHSDSDRIIAINGPGYWSNYESGGVSPYCGKWITIKATDGSGRSTQAMVADVCPTCTGSANSLDLSVAAFEDLGTLGQGQIDIEWSFNN</sequence>
<gene>
    <name evidence="1" type="ORF">QFC21_004358</name>
</gene>
<reference evidence="1" key="1">
    <citation type="submission" date="2023-04" db="EMBL/GenBank/DDBJ databases">
        <title>Draft Genome sequencing of Naganishia species isolated from polar environments using Oxford Nanopore Technology.</title>
        <authorList>
            <person name="Leo P."/>
            <person name="Venkateswaran K."/>
        </authorList>
    </citation>
    <scope>NUCLEOTIDE SEQUENCE</scope>
    <source>
        <strain evidence="1">MNA-CCFEE 5423</strain>
    </source>
</reference>
<proteinExistence type="predicted"/>
<accession>A0ACC2VH39</accession>
<name>A0ACC2VH39_9TREE</name>
<comment type="caution">
    <text evidence="1">The sequence shown here is derived from an EMBL/GenBank/DDBJ whole genome shotgun (WGS) entry which is preliminary data.</text>
</comment>
<keyword evidence="2" id="KW-1185">Reference proteome</keyword>